<evidence type="ECO:0000313" key="4">
    <source>
        <dbReference type="Proteomes" id="UP000646211"/>
    </source>
</evidence>
<gene>
    <name evidence="3" type="ORF">IR213_14340</name>
</gene>
<comment type="caution">
    <text evidence="3">The sequence shown here is derived from an EMBL/GenBank/DDBJ whole genome shotgun (WGS) entry which is preliminary data.</text>
</comment>
<dbReference type="Gene3D" id="2.60.40.1220">
    <property type="match status" value="3"/>
</dbReference>
<reference evidence="3" key="1">
    <citation type="submission" date="2020-11" db="EMBL/GenBank/DDBJ databases">
        <title>Genome of Flavobacterium soyangense.</title>
        <authorList>
            <person name="Liu Q."/>
            <person name="Xin Y.-H."/>
        </authorList>
    </citation>
    <scope>NUCLEOTIDE SEQUENCE</scope>
    <source>
        <strain evidence="3">CGMCC 1.13493</strain>
    </source>
</reference>
<evidence type="ECO:0000313" key="3">
    <source>
        <dbReference type="EMBL" id="MBF2709759.1"/>
    </source>
</evidence>
<proteinExistence type="predicted"/>
<sequence>MKKFYLLVAIFISLFPFDSSASINNGFNLKKDSLIYQINTNSVLINKRTPILLVPITSPTVSSTSICEGDTLTLTSNPSGGVAPYTYSWTGPNGFVSTDANPVINNVNLTNAGVYSLVITDFLNATSVIQSTAAVTVNAKIDPEFDATLPAICKGGIAPLLSKTSTNGITGTWNPSVVSNTTTATYLFTPNSGQCANPLSFTVFVINNVTPKFTVPSSICQNDIPPVLPNISNNGIVGTWSPSTVSNTSTGNYTFNPTPNIGQCALPITVQIIVNPLLVIFTPAVPPICSGDVLAPLPTTSTNGVSGTWSPAINNTSTTTYTFTPTAGQCATTPVTMTIVVNPILATFIQVSPICSGAVLADLPTTS</sequence>
<dbReference type="EMBL" id="JADHEC010000042">
    <property type="protein sequence ID" value="MBF2709759.1"/>
    <property type="molecule type" value="Genomic_DNA"/>
</dbReference>
<dbReference type="Gene3D" id="2.60.40.10">
    <property type="entry name" value="Immunoglobulins"/>
    <property type="match status" value="1"/>
</dbReference>
<feature type="signal peptide" evidence="2">
    <location>
        <begin position="1"/>
        <end position="21"/>
    </location>
</feature>
<dbReference type="Proteomes" id="UP000646211">
    <property type="component" value="Unassembled WGS sequence"/>
</dbReference>
<evidence type="ECO:0000256" key="1">
    <source>
        <dbReference type="ARBA" id="ARBA00022729"/>
    </source>
</evidence>
<keyword evidence="4" id="KW-1185">Reference proteome</keyword>
<evidence type="ECO:0000256" key="2">
    <source>
        <dbReference type="SAM" id="SignalP"/>
    </source>
</evidence>
<dbReference type="AlphaFoldDB" id="A0A930Y1R8"/>
<feature type="chain" id="PRO_5037187283" evidence="2">
    <location>
        <begin position="22"/>
        <end position="367"/>
    </location>
</feature>
<name>A0A930Y1R8_9FLAO</name>
<feature type="non-terminal residue" evidence="3">
    <location>
        <position position="367"/>
    </location>
</feature>
<dbReference type="RefSeq" id="WP_194312994.1">
    <property type="nucleotide sequence ID" value="NZ_JADHEC010000042.1"/>
</dbReference>
<dbReference type="InterPro" id="IPR013783">
    <property type="entry name" value="Ig-like_fold"/>
</dbReference>
<accession>A0A930Y1R8</accession>
<organism evidence="3 4">
    <name type="scientific">Flavobacterium soyangense</name>
    <dbReference type="NCBI Taxonomy" id="2023265"/>
    <lineage>
        <taxon>Bacteria</taxon>
        <taxon>Pseudomonadati</taxon>
        <taxon>Bacteroidota</taxon>
        <taxon>Flavobacteriia</taxon>
        <taxon>Flavobacteriales</taxon>
        <taxon>Flavobacteriaceae</taxon>
        <taxon>Flavobacterium</taxon>
    </lineage>
</organism>
<keyword evidence="1 2" id="KW-0732">Signal</keyword>
<dbReference type="InterPro" id="IPR014755">
    <property type="entry name" value="Cu-Rt/internalin_Ig-like"/>
</dbReference>
<protein>
    <submittedName>
        <fullName evidence="3">Immunoglobulin domain-containing protein</fullName>
    </submittedName>
</protein>